<comment type="caution">
    <text evidence="5">The sequence shown here is derived from an EMBL/GenBank/DDBJ whole genome shotgun (WGS) entry which is preliminary data.</text>
</comment>
<organism evidence="5 6">
    <name type="scientific">Rhizobium rosettiformans W3</name>
    <dbReference type="NCBI Taxonomy" id="538378"/>
    <lineage>
        <taxon>Bacteria</taxon>
        <taxon>Pseudomonadati</taxon>
        <taxon>Pseudomonadota</taxon>
        <taxon>Alphaproteobacteria</taxon>
        <taxon>Hyphomicrobiales</taxon>
        <taxon>Rhizobiaceae</taxon>
        <taxon>Rhizobium/Agrobacterium group</taxon>
        <taxon>Rhizobium</taxon>
    </lineage>
</organism>
<dbReference type="SMART" id="SM00559">
    <property type="entry name" value="Ku78"/>
    <property type="match status" value="1"/>
</dbReference>
<evidence type="ECO:0000313" key="5">
    <source>
        <dbReference type="EMBL" id="THV33754.1"/>
    </source>
</evidence>
<keyword evidence="2" id="KW-0227">DNA damage</keyword>
<sequence length="280" mass="31106">MSARAIWKGHLSIGDLGCAVALYSAVNGAERTAFHIINRDTGHRVRREYVDEDSGRPVGKDDLVKGYDTPEGQTVILEPDEIRDAVPESDKRLELSAFLSCDQIDTLYLERPYFLAPADRRSVEAYELIRATMEAEGVAAIARTVLFRRVRSVLVRPHGKGLIATTLNYDYEVRNAAESFEDISKVKIEKEMLDLARHIIGTKMGEFDPSQYEDRYEAALTELVKAKIAGRKPKKLPKRKPENVTSLLDALRKSAGATETVSSPKRKASTGSAAKQKKAS</sequence>
<dbReference type="EMBL" id="STGU01000010">
    <property type="protein sequence ID" value="THV33754.1"/>
    <property type="molecule type" value="Genomic_DNA"/>
</dbReference>
<feature type="domain" description="Ku" evidence="4">
    <location>
        <begin position="55"/>
        <end position="184"/>
    </location>
</feature>
<comment type="function">
    <text evidence="2">With LigD forms a non-homologous end joining (NHEJ) DNA repair enzyme, which repairs dsDNA breaks with reduced fidelity. Binds linear dsDNA with 5'- and 3'- overhangs but not closed circular dsDNA nor ssDNA. Recruits and stimulates the ligase activity of LigD.</text>
</comment>
<keyword evidence="2" id="KW-0233">DNA recombination</keyword>
<dbReference type="InterPro" id="IPR006164">
    <property type="entry name" value="DNA_bd_Ku70/Ku80"/>
</dbReference>
<reference evidence="5 6" key="1">
    <citation type="submission" date="2019-04" db="EMBL/GenBank/DDBJ databases">
        <title>genome sequence of strain W3.</title>
        <authorList>
            <person name="Gao J."/>
            <person name="Sun J."/>
        </authorList>
    </citation>
    <scope>NUCLEOTIDE SEQUENCE [LARGE SCALE GENOMIC DNA]</scope>
    <source>
        <strain evidence="5 6">W3</strain>
    </source>
</reference>
<dbReference type="InterPro" id="IPR016194">
    <property type="entry name" value="SPOC-like_C_dom_sf"/>
</dbReference>
<comment type="subunit">
    <text evidence="2">Homodimer. Interacts with LigD.</text>
</comment>
<evidence type="ECO:0000256" key="1">
    <source>
        <dbReference type="ARBA" id="ARBA00023125"/>
    </source>
</evidence>
<keyword evidence="1 2" id="KW-0238">DNA-binding</keyword>
<feature type="compositionally biased region" description="Polar residues" evidence="3">
    <location>
        <begin position="257"/>
        <end position="273"/>
    </location>
</feature>
<evidence type="ECO:0000256" key="3">
    <source>
        <dbReference type="SAM" id="MobiDB-lite"/>
    </source>
</evidence>
<dbReference type="Proteomes" id="UP000307378">
    <property type="component" value="Unassembled WGS sequence"/>
</dbReference>
<dbReference type="PANTHER" id="PTHR41251">
    <property type="entry name" value="NON-HOMOLOGOUS END JOINING PROTEIN KU"/>
    <property type="match status" value="1"/>
</dbReference>
<evidence type="ECO:0000313" key="6">
    <source>
        <dbReference type="Proteomes" id="UP000307378"/>
    </source>
</evidence>
<dbReference type="AlphaFoldDB" id="A0A4S8Q0Z6"/>
<accession>A0A4S8Q0Z6</accession>
<dbReference type="GO" id="GO:0006310">
    <property type="term" value="P:DNA recombination"/>
    <property type="evidence" value="ECO:0007669"/>
    <property type="project" value="UniProtKB-KW"/>
</dbReference>
<dbReference type="PIRSF" id="PIRSF006493">
    <property type="entry name" value="Prok_Ku"/>
    <property type="match status" value="1"/>
</dbReference>
<dbReference type="NCBIfam" id="TIGR02772">
    <property type="entry name" value="Ku_bact"/>
    <property type="match status" value="1"/>
</dbReference>
<feature type="region of interest" description="Disordered" evidence="3">
    <location>
        <begin position="254"/>
        <end position="280"/>
    </location>
</feature>
<protein>
    <recommendedName>
        <fullName evidence="2">Non-homologous end joining protein Ku</fullName>
    </recommendedName>
</protein>
<dbReference type="GO" id="GO:0003690">
    <property type="term" value="F:double-stranded DNA binding"/>
    <property type="evidence" value="ECO:0007669"/>
    <property type="project" value="UniProtKB-UniRule"/>
</dbReference>
<dbReference type="SUPFAM" id="SSF100939">
    <property type="entry name" value="SPOC domain-like"/>
    <property type="match status" value="1"/>
</dbReference>
<name>A0A4S8Q0Z6_9HYPH</name>
<dbReference type="GO" id="GO:0006303">
    <property type="term" value="P:double-strand break repair via nonhomologous end joining"/>
    <property type="evidence" value="ECO:0007669"/>
    <property type="project" value="UniProtKB-UniRule"/>
</dbReference>
<evidence type="ECO:0000259" key="4">
    <source>
        <dbReference type="SMART" id="SM00559"/>
    </source>
</evidence>
<dbReference type="Gene3D" id="2.40.290.10">
    <property type="match status" value="1"/>
</dbReference>
<dbReference type="Pfam" id="PF02735">
    <property type="entry name" value="Ku"/>
    <property type="match status" value="1"/>
</dbReference>
<evidence type="ECO:0000256" key="2">
    <source>
        <dbReference type="HAMAP-Rule" id="MF_01875"/>
    </source>
</evidence>
<keyword evidence="2" id="KW-0234">DNA repair</keyword>
<dbReference type="PANTHER" id="PTHR41251:SF1">
    <property type="entry name" value="NON-HOMOLOGOUS END JOINING PROTEIN KU"/>
    <property type="match status" value="1"/>
</dbReference>
<dbReference type="RefSeq" id="WP_136542398.1">
    <property type="nucleotide sequence ID" value="NZ_STGU01000010.1"/>
</dbReference>
<proteinExistence type="inferred from homology"/>
<comment type="similarity">
    <text evidence="2">Belongs to the prokaryotic Ku family.</text>
</comment>
<gene>
    <name evidence="2" type="primary">ku</name>
    <name evidence="5" type="ORF">FAA86_17180</name>
</gene>
<dbReference type="HAMAP" id="MF_01875">
    <property type="entry name" value="Prokaryotic_Ku"/>
    <property type="match status" value="1"/>
</dbReference>
<dbReference type="InterPro" id="IPR009187">
    <property type="entry name" value="Prok_Ku"/>
</dbReference>